<keyword evidence="3" id="KW-1185">Reference proteome</keyword>
<protein>
    <submittedName>
        <fullName evidence="2">Carboxypeptidase D</fullName>
    </submittedName>
</protein>
<reference evidence="2 3" key="1">
    <citation type="journal article" date="2019" name="Commun. Biol.">
        <title>The bagworm genome reveals a unique fibroin gene that provides high tensile strength.</title>
        <authorList>
            <person name="Kono N."/>
            <person name="Nakamura H."/>
            <person name="Ohtoshi R."/>
            <person name="Tomita M."/>
            <person name="Numata K."/>
            <person name="Arakawa K."/>
        </authorList>
    </citation>
    <scope>NUCLEOTIDE SEQUENCE [LARGE SCALE GENOMIC DNA]</scope>
</reference>
<dbReference type="Proteomes" id="UP000299102">
    <property type="component" value="Unassembled WGS sequence"/>
</dbReference>
<accession>A0A4C1SHG1</accession>
<keyword evidence="2" id="KW-0121">Carboxypeptidase</keyword>
<feature type="region of interest" description="Disordered" evidence="1">
    <location>
        <begin position="53"/>
        <end position="102"/>
    </location>
</feature>
<evidence type="ECO:0000313" key="3">
    <source>
        <dbReference type="Proteomes" id="UP000299102"/>
    </source>
</evidence>
<name>A0A4C1SHG1_EUMVA</name>
<feature type="compositionally biased region" description="Basic and acidic residues" evidence="1">
    <location>
        <begin position="93"/>
        <end position="102"/>
    </location>
</feature>
<dbReference type="STRING" id="151549.A0A4C1SHG1"/>
<feature type="compositionally biased region" description="Acidic residues" evidence="1">
    <location>
        <begin position="78"/>
        <end position="89"/>
    </location>
</feature>
<organism evidence="2 3">
    <name type="scientific">Eumeta variegata</name>
    <name type="common">Bagworm moth</name>
    <name type="synonym">Eumeta japonica</name>
    <dbReference type="NCBI Taxonomy" id="151549"/>
    <lineage>
        <taxon>Eukaryota</taxon>
        <taxon>Metazoa</taxon>
        <taxon>Ecdysozoa</taxon>
        <taxon>Arthropoda</taxon>
        <taxon>Hexapoda</taxon>
        <taxon>Insecta</taxon>
        <taxon>Pterygota</taxon>
        <taxon>Neoptera</taxon>
        <taxon>Endopterygota</taxon>
        <taxon>Lepidoptera</taxon>
        <taxon>Glossata</taxon>
        <taxon>Ditrysia</taxon>
        <taxon>Tineoidea</taxon>
        <taxon>Psychidae</taxon>
        <taxon>Oiketicinae</taxon>
        <taxon>Eumeta</taxon>
    </lineage>
</organism>
<evidence type="ECO:0000256" key="1">
    <source>
        <dbReference type="SAM" id="MobiDB-lite"/>
    </source>
</evidence>
<evidence type="ECO:0000313" key="2">
    <source>
        <dbReference type="EMBL" id="GBP01589.1"/>
    </source>
</evidence>
<gene>
    <name evidence="2" type="primary">svr</name>
    <name evidence="2" type="ORF">EVAR_101449_1</name>
</gene>
<keyword evidence="2" id="KW-0645">Protease</keyword>
<keyword evidence="2" id="KW-0378">Hydrolase</keyword>
<proteinExistence type="predicted"/>
<dbReference type="EMBL" id="BGZK01003465">
    <property type="protein sequence ID" value="GBP01589.1"/>
    <property type="molecule type" value="Genomic_DNA"/>
</dbReference>
<dbReference type="GO" id="GO:0004180">
    <property type="term" value="F:carboxypeptidase activity"/>
    <property type="evidence" value="ECO:0007669"/>
    <property type="project" value="UniProtKB-KW"/>
</dbReference>
<sequence length="102" mass="11958">MARRHRADKPYYNFSLLPQKGKELFEEDGDDGETELFRSPIKKGMTIKPYFDDDDDDLRRIINSDDEGEDGIQRHDMDDDEQINDDSSEEIIMLDKGDNRQS</sequence>
<comment type="caution">
    <text evidence="2">The sequence shown here is derived from an EMBL/GenBank/DDBJ whole genome shotgun (WGS) entry which is preliminary data.</text>
</comment>
<dbReference type="AlphaFoldDB" id="A0A4C1SHG1"/>